<dbReference type="InterPro" id="IPR002618">
    <property type="entry name" value="UDPGP_fam"/>
</dbReference>
<dbReference type="InterPro" id="IPR029044">
    <property type="entry name" value="Nucleotide-diphossugar_trans"/>
</dbReference>
<dbReference type="InterPro" id="IPR039741">
    <property type="entry name" value="UDP-sugar_pyrophosphorylase"/>
</dbReference>
<organism evidence="8 9">
    <name type="scientific">Aureococcus anophagefferens</name>
    <name type="common">Harmful bloom alga</name>
    <dbReference type="NCBI Taxonomy" id="44056"/>
    <lineage>
        <taxon>Eukaryota</taxon>
        <taxon>Sar</taxon>
        <taxon>Stramenopiles</taxon>
        <taxon>Ochrophyta</taxon>
        <taxon>Pelagophyceae</taxon>
        <taxon>Pelagomonadales</taxon>
        <taxon>Pelagomonadaceae</taxon>
        <taxon>Aureococcus</taxon>
    </lineage>
</organism>
<comment type="catalytic activity">
    <reaction evidence="7">
        <text>a monosaccharide 1-phosphate + UTP + H(+) = a UDP-monosaccharide + diphosphate</text>
        <dbReference type="Rhea" id="RHEA:13205"/>
        <dbReference type="ChEBI" id="CHEBI:15378"/>
        <dbReference type="ChEBI" id="CHEBI:33019"/>
        <dbReference type="ChEBI" id="CHEBI:46398"/>
        <dbReference type="ChEBI" id="CHEBI:140358"/>
        <dbReference type="ChEBI" id="CHEBI:140359"/>
        <dbReference type="EC" id="2.7.7.64"/>
    </reaction>
</comment>
<comment type="similarity">
    <text evidence="5">Belongs to the USP family.</text>
</comment>
<comment type="cofactor">
    <cofactor evidence="1">
        <name>Mn(2+)</name>
        <dbReference type="ChEBI" id="CHEBI:29035"/>
    </cofactor>
</comment>
<dbReference type="Gene3D" id="3.90.550.10">
    <property type="entry name" value="Spore Coat Polysaccharide Biosynthesis Protein SpsA, Chain A"/>
    <property type="match status" value="1"/>
</dbReference>
<reference evidence="8 9" key="1">
    <citation type="submission" date="2024-03" db="EMBL/GenBank/DDBJ databases">
        <title>Aureococcus anophagefferens CCMP1851 and Kratosvirus quantuckense: Draft genome of a second virus-susceptible host strain in the model system.</title>
        <authorList>
            <person name="Chase E."/>
            <person name="Truchon A.R."/>
            <person name="Schepens W."/>
            <person name="Wilhelm S.W."/>
        </authorList>
    </citation>
    <scope>NUCLEOTIDE SEQUENCE [LARGE SCALE GENOMIC DNA]</scope>
    <source>
        <strain evidence="8 9">CCMP1851</strain>
    </source>
</reference>
<evidence type="ECO:0000256" key="1">
    <source>
        <dbReference type="ARBA" id="ARBA00001936"/>
    </source>
</evidence>
<keyword evidence="4" id="KW-0548">Nucleotidyltransferase</keyword>
<gene>
    <name evidence="8" type="primary">USP</name>
    <name evidence="8" type="ORF">SO694_0007306</name>
</gene>
<protein>
    <recommendedName>
        <fullName evidence="6">UTP-monosaccharide-1-phosphate uridylyltransferase</fullName>
        <ecNumber evidence="6">2.7.7.64</ecNumber>
    </recommendedName>
</protein>
<dbReference type="EMBL" id="JBBJCI010000417">
    <property type="protein sequence ID" value="KAK7231273.1"/>
    <property type="molecule type" value="Genomic_DNA"/>
</dbReference>
<dbReference type="SUPFAM" id="SSF53448">
    <property type="entry name" value="Nucleotide-diphospho-sugar transferases"/>
    <property type="match status" value="1"/>
</dbReference>
<evidence type="ECO:0000313" key="9">
    <source>
        <dbReference type="Proteomes" id="UP001363151"/>
    </source>
</evidence>
<evidence type="ECO:0000256" key="7">
    <source>
        <dbReference type="ARBA" id="ARBA00048259"/>
    </source>
</evidence>
<name>A0ABR1FIA7_AURAN</name>
<dbReference type="Gene3D" id="2.160.10.30">
    <property type="match status" value="1"/>
</dbReference>
<dbReference type="Proteomes" id="UP001363151">
    <property type="component" value="Unassembled WGS sequence"/>
</dbReference>
<sequence length="649" mass="67765">MPKTTRGTSTCATTLSGGATTASATDLIGPGNAALLSASELALLDGLAALGQTHLLEDWPAAGDGDADKRRLVDALSRTDAAYAGGLAKYVGRSRELLAASARGDNPFEGFAPSVPDGETLVFGDAGFGAAERDGLEAARKTGFVLVAGGLGERLGYDGIKLELPVELATGKSFLELYVDYVLAVQARARADSGDASLVVPLCIMTSDDTDAPTRALLEAEGDFGAEPGQIEIMKQDKVAALSDGNAKLAVDDDDRWALLTKPHGHGDVHSLMRSTGIAKKWRESYGLDYVFFFQDTNPLVLHTILPALGVSAKRGFSMNSVCVPRRAGEAAGAITRLAKAGDDDLVINVEYNQLDPMLRAATGDGDVNDPATGFSPYPGNANVLVLGLKDYVTTLHGEDLGVVDEFVNPKYKDDAKCDFKKPTRLECMMQDYPKLLRREVPGAKVGFTTFERWVAFSPAKNALDAARASSAKGEPAGAAGSAEFEVYAAHATRLGLATAGEVAATRTLSGVAGLFGGPKVVLLPSFALTQADVDAKVTPGSLDLDADAVLVLDGANIAVESAKVSGGLKVVNKRADASVVIRDLVVSNGGLAHVEIPDADIPAAKPFERIRGYKAVDAGVLVVEVAEPGHFLLSKDGQLTKLADEAEL</sequence>
<evidence type="ECO:0000256" key="4">
    <source>
        <dbReference type="ARBA" id="ARBA00022695"/>
    </source>
</evidence>
<dbReference type="PANTHER" id="PTHR11952">
    <property type="entry name" value="UDP- GLUCOSE PYROPHOSPHORYLASE"/>
    <property type="match status" value="1"/>
</dbReference>
<evidence type="ECO:0000313" key="8">
    <source>
        <dbReference type="EMBL" id="KAK7231273.1"/>
    </source>
</evidence>
<evidence type="ECO:0000256" key="5">
    <source>
        <dbReference type="ARBA" id="ARBA00038047"/>
    </source>
</evidence>
<proteinExistence type="inferred from homology"/>
<keyword evidence="3" id="KW-0808">Transferase</keyword>
<keyword evidence="9" id="KW-1185">Reference proteome</keyword>
<dbReference type="EC" id="2.7.7.64" evidence="6"/>
<comment type="cofactor">
    <cofactor evidence="2">
        <name>Mg(2+)</name>
        <dbReference type="ChEBI" id="CHEBI:18420"/>
    </cofactor>
</comment>
<dbReference type="PANTHER" id="PTHR11952:SF9">
    <property type="entry name" value="UDP-SUGAR PYROPHOSPHORYLASE"/>
    <property type="match status" value="1"/>
</dbReference>
<comment type="caution">
    <text evidence="8">The sequence shown here is derived from an EMBL/GenBank/DDBJ whole genome shotgun (WGS) entry which is preliminary data.</text>
</comment>
<evidence type="ECO:0000256" key="2">
    <source>
        <dbReference type="ARBA" id="ARBA00001946"/>
    </source>
</evidence>
<accession>A0ABR1FIA7</accession>
<dbReference type="Pfam" id="PF01704">
    <property type="entry name" value="UDPGP"/>
    <property type="match status" value="1"/>
</dbReference>
<evidence type="ECO:0000256" key="3">
    <source>
        <dbReference type="ARBA" id="ARBA00022679"/>
    </source>
</evidence>
<evidence type="ECO:0000256" key="6">
    <source>
        <dbReference type="ARBA" id="ARBA00039080"/>
    </source>
</evidence>